<dbReference type="Gene3D" id="3.40.30.10">
    <property type="entry name" value="Glutaredoxin"/>
    <property type="match status" value="1"/>
</dbReference>
<dbReference type="RefSeq" id="WP_191800031.1">
    <property type="nucleotide sequence ID" value="NZ_JACSQL010000004.1"/>
</dbReference>
<comment type="caution">
    <text evidence="1">The sequence shown here is derived from an EMBL/GenBank/DDBJ whole genome shotgun (WGS) entry which is preliminary data.</text>
</comment>
<keyword evidence="2" id="KW-1185">Reference proteome</keyword>
<proteinExistence type="predicted"/>
<dbReference type="EMBL" id="JACSQL010000004">
    <property type="protein sequence ID" value="MBD7968717.1"/>
    <property type="molecule type" value="Genomic_DNA"/>
</dbReference>
<name>A0ABR8SYZ3_9BACL</name>
<accession>A0ABR8SYZ3</accession>
<dbReference type="SUPFAM" id="SSF52833">
    <property type="entry name" value="Thioredoxin-like"/>
    <property type="match status" value="1"/>
</dbReference>
<dbReference type="Pfam" id="PF20207">
    <property type="entry name" value="DUF6568"/>
    <property type="match status" value="1"/>
</dbReference>
<reference evidence="1 2" key="1">
    <citation type="submission" date="2020-08" db="EMBL/GenBank/DDBJ databases">
        <title>A Genomic Blueprint of the Chicken Gut Microbiome.</title>
        <authorList>
            <person name="Gilroy R."/>
            <person name="Ravi A."/>
            <person name="Getino M."/>
            <person name="Pursley I."/>
            <person name="Horton D.L."/>
            <person name="Alikhan N.-F."/>
            <person name="Baker D."/>
            <person name="Gharbi K."/>
            <person name="Hall N."/>
            <person name="Watson M."/>
            <person name="Adriaenssens E.M."/>
            <person name="Foster-Nyarko E."/>
            <person name="Jarju S."/>
            <person name="Secka A."/>
            <person name="Antonio M."/>
            <person name="Oren A."/>
            <person name="Chaudhuri R."/>
            <person name="La Ragione R.M."/>
            <person name="Hildebrand F."/>
            <person name="Pallen M.J."/>
        </authorList>
    </citation>
    <scope>NUCLEOTIDE SEQUENCE [LARGE SCALE GENOMIC DNA]</scope>
    <source>
        <strain evidence="1 2">Sa2BVA9</strain>
    </source>
</reference>
<gene>
    <name evidence="1" type="ORF">H9647_11645</name>
</gene>
<dbReference type="Proteomes" id="UP000608071">
    <property type="component" value="Unassembled WGS sequence"/>
</dbReference>
<dbReference type="CDD" id="cd02947">
    <property type="entry name" value="TRX_family"/>
    <property type="match status" value="1"/>
</dbReference>
<sequence length="152" mass="16923">MSSRKSKRTFSSPLLWGAGIVVILLILLAVVNGSEKEEESKVLTAVTNEEVSTFLEHDESGFLYVGRPTCPACRQFMPLLEDAIQSTGQTVYYYNTDEGREQDEEKLGTLLDQLKIESVPALLYIENGEEADRLTPGTMDQEAIDAFLNSKK</sequence>
<organism evidence="1 2">
    <name type="scientific">Paenibacillus gallinarum</name>
    <dbReference type="NCBI Taxonomy" id="2762232"/>
    <lineage>
        <taxon>Bacteria</taxon>
        <taxon>Bacillati</taxon>
        <taxon>Bacillota</taxon>
        <taxon>Bacilli</taxon>
        <taxon>Bacillales</taxon>
        <taxon>Paenibacillaceae</taxon>
        <taxon>Paenibacillus</taxon>
    </lineage>
</organism>
<evidence type="ECO:0000313" key="2">
    <source>
        <dbReference type="Proteomes" id="UP000608071"/>
    </source>
</evidence>
<protein>
    <submittedName>
        <fullName evidence="1">Thioredoxin family protein</fullName>
    </submittedName>
</protein>
<dbReference type="InterPro" id="IPR036249">
    <property type="entry name" value="Thioredoxin-like_sf"/>
</dbReference>
<dbReference type="InterPro" id="IPR046698">
    <property type="entry name" value="PedC-like"/>
</dbReference>
<evidence type="ECO:0000313" key="1">
    <source>
        <dbReference type="EMBL" id="MBD7968717.1"/>
    </source>
</evidence>